<name>A0A366WKV1_9RHOB</name>
<dbReference type="EMBL" id="QOCE01000048">
    <property type="protein sequence ID" value="RBW50490.1"/>
    <property type="molecule type" value="Genomic_DNA"/>
</dbReference>
<feature type="transmembrane region" description="Helical" evidence="1">
    <location>
        <begin position="125"/>
        <end position="147"/>
    </location>
</feature>
<accession>A0A366WKV1</accession>
<dbReference type="AlphaFoldDB" id="A0A366WKV1"/>
<comment type="caution">
    <text evidence="2">The sequence shown here is derived from an EMBL/GenBank/DDBJ whole genome shotgun (WGS) entry which is preliminary data.</text>
</comment>
<protein>
    <submittedName>
        <fullName evidence="2">Uncharacterized protein</fullName>
    </submittedName>
</protein>
<dbReference type="Proteomes" id="UP000252706">
    <property type="component" value="Unassembled WGS sequence"/>
</dbReference>
<organism evidence="2 3">
    <name type="scientific">Phaeobacter gallaeciensis</name>
    <dbReference type="NCBI Taxonomy" id="60890"/>
    <lineage>
        <taxon>Bacteria</taxon>
        <taxon>Pseudomonadati</taxon>
        <taxon>Pseudomonadota</taxon>
        <taxon>Alphaproteobacteria</taxon>
        <taxon>Rhodobacterales</taxon>
        <taxon>Roseobacteraceae</taxon>
        <taxon>Phaeobacter</taxon>
    </lineage>
</organism>
<keyword evidence="1" id="KW-1133">Transmembrane helix</keyword>
<evidence type="ECO:0000313" key="2">
    <source>
        <dbReference type="EMBL" id="RBW50490.1"/>
    </source>
</evidence>
<proteinExistence type="predicted"/>
<dbReference type="OrthoDB" id="7849442at2"/>
<feature type="transmembrane region" description="Helical" evidence="1">
    <location>
        <begin position="27"/>
        <end position="50"/>
    </location>
</feature>
<feature type="transmembrane region" description="Helical" evidence="1">
    <location>
        <begin position="94"/>
        <end position="113"/>
    </location>
</feature>
<sequence length="154" mass="16866">MPLQNAFFPEYPSHASLLFLPHGIRVLTAWLLGWRAIYALLPAVFLVFAYLGGMDAFLPSRLAAIGIAVITVPLTFYTLKVLGWDLFPKPDAAPCWPCIMGVGIVTSLLISGLTNLAFGSATVEFFAYLIGDVAGLFFLMLGLLLVFRVTRRRA</sequence>
<evidence type="ECO:0000313" key="3">
    <source>
        <dbReference type="Proteomes" id="UP000252706"/>
    </source>
</evidence>
<gene>
    <name evidence="2" type="ORF">DS909_21795</name>
</gene>
<keyword evidence="1" id="KW-0472">Membrane</keyword>
<feature type="transmembrane region" description="Helical" evidence="1">
    <location>
        <begin position="62"/>
        <end position="82"/>
    </location>
</feature>
<keyword evidence="1" id="KW-0812">Transmembrane</keyword>
<evidence type="ECO:0000256" key="1">
    <source>
        <dbReference type="SAM" id="Phobius"/>
    </source>
</evidence>
<reference evidence="2 3" key="1">
    <citation type="submission" date="2018-07" db="EMBL/GenBank/DDBJ databases">
        <title>Modular assembly of carbohydrate-degrading microbial communities in the ocean.</title>
        <authorList>
            <person name="Enke T.N."/>
            <person name="Datta M.S."/>
            <person name="Schwartzman J.A."/>
            <person name="Cermak N."/>
            <person name="Schmitz D.A."/>
            <person name="Barrere J."/>
            <person name="Cordero O.X."/>
        </authorList>
    </citation>
    <scope>NUCLEOTIDE SEQUENCE [LARGE SCALE GENOMIC DNA]</scope>
    <source>
        <strain evidence="2 3">C3M10</strain>
    </source>
</reference>